<evidence type="ECO:0000313" key="3">
    <source>
        <dbReference type="Proteomes" id="UP000281028"/>
    </source>
</evidence>
<protein>
    <submittedName>
        <fullName evidence="2">SUMF1/EgtB/PvdO family nonheme iron enzyme</fullName>
    </submittedName>
</protein>
<accession>A0A433WKQ5</accession>
<dbReference type="InterPro" id="IPR051043">
    <property type="entry name" value="Sulfatase_Mod_Factor_Kinase"/>
</dbReference>
<dbReference type="AlphaFoldDB" id="A0A433WKQ5"/>
<dbReference type="Gene3D" id="3.90.1580.10">
    <property type="entry name" value="paralog of FGE (formylglycine-generating enzyme)"/>
    <property type="match status" value="1"/>
</dbReference>
<dbReference type="PANTHER" id="PTHR23150:SF19">
    <property type="entry name" value="FORMYLGLYCINE-GENERATING ENZYME"/>
    <property type="match status" value="1"/>
</dbReference>
<dbReference type="EMBL" id="RIAR02000001">
    <property type="protein sequence ID" value="NSL90188.1"/>
    <property type="molecule type" value="Genomic_DNA"/>
</dbReference>
<dbReference type="InterPro" id="IPR005532">
    <property type="entry name" value="SUMF_dom"/>
</dbReference>
<evidence type="ECO:0000259" key="1">
    <source>
        <dbReference type="Pfam" id="PF03781"/>
    </source>
</evidence>
<dbReference type="OrthoDB" id="9768004at2"/>
<dbReference type="InterPro" id="IPR016187">
    <property type="entry name" value="CTDL_fold"/>
</dbReference>
<dbReference type="Pfam" id="PF03781">
    <property type="entry name" value="FGE-sulfatase"/>
    <property type="match status" value="1"/>
</dbReference>
<comment type="caution">
    <text evidence="2">The sequence shown here is derived from an EMBL/GenBank/DDBJ whole genome shotgun (WGS) entry which is preliminary data.</text>
</comment>
<reference evidence="2" key="1">
    <citation type="submission" date="2020-05" db="EMBL/GenBank/DDBJ databases">
        <title>Chitinophaga laudate sp. nov., isolated from a tropical peat swamp.</title>
        <authorList>
            <person name="Goh C.B.S."/>
            <person name="Lee M.S."/>
            <person name="Parimannan S."/>
            <person name="Pasbakhsh P."/>
            <person name="Yule C.M."/>
            <person name="Rajandas H."/>
            <person name="Loke S."/>
            <person name="Croft L."/>
            <person name="Tan J.B.L."/>
        </authorList>
    </citation>
    <scope>NUCLEOTIDE SEQUENCE</scope>
    <source>
        <strain evidence="2">Mgbs1</strain>
    </source>
</reference>
<keyword evidence="3" id="KW-1185">Reference proteome</keyword>
<evidence type="ECO:0000313" key="2">
    <source>
        <dbReference type="EMBL" id="NSL90188.1"/>
    </source>
</evidence>
<proteinExistence type="predicted"/>
<dbReference type="PANTHER" id="PTHR23150">
    <property type="entry name" value="SULFATASE MODIFYING FACTOR 1, 2"/>
    <property type="match status" value="1"/>
</dbReference>
<feature type="domain" description="Sulfatase-modifying factor enzyme-like" evidence="1">
    <location>
        <begin position="14"/>
        <end position="262"/>
    </location>
</feature>
<name>A0A433WKQ5_9BACT</name>
<dbReference type="SUPFAM" id="SSF56436">
    <property type="entry name" value="C-type lectin-like"/>
    <property type="match status" value="1"/>
</dbReference>
<sequence length="263" mass="29723">MLTGIHTVYAQADTSFVHIPAGEYMLGSKASILNPARKVRTAGYYMAATELTNAAFDKFVQATGYITEAEKRKNALVFEPGLEEFRWKEDSTAYWRYPNGVSHGGIEDKMNHPVTTISYRDAMAYCQWAHVRLPTLDEWEIASRAGASSLYSWGNNRDSIGRYANIWHGRNHLVADTSDGYMYTSPVASFRPNAWGLYDMYGNLFEFCEGRLPTDKKESRMVHARGGSWWCSKNSCNYFNSVDIGRVNPVASFSNQGFRVVKP</sequence>
<dbReference type="GO" id="GO:0120147">
    <property type="term" value="F:formylglycine-generating oxidase activity"/>
    <property type="evidence" value="ECO:0007669"/>
    <property type="project" value="TreeGrafter"/>
</dbReference>
<organism evidence="2 3">
    <name type="scientific">Chitinophaga solisilvae</name>
    <dbReference type="NCBI Taxonomy" id="1233460"/>
    <lineage>
        <taxon>Bacteria</taxon>
        <taxon>Pseudomonadati</taxon>
        <taxon>Bacteroidota</taxon>
        <taxon>Chitinophagia</taxon>
        <taxon>Chitinophagales</taxon>
        <taxon>Chitinophagaceae</taxon>
        <taxon>Chitinophaga</taxon>
    </lineage>
</organism>
<gene>
    <name evidence="2" type="ORF">ECE50_025360</name>
</gene>
<dbReference type="Proteomes" id="UP000281028">
    <property type="component" value="Unassembled WGS sequence"/>
</dbReference>
<dbReference type="InterPro" id="IPR042095">
    <property type="entry name" value="SUMF_sf"/>
</dbReference>